<dbReference type="GeneID" id="39596622"/>
<feature type="compositionally biased region" description="Basic residues" evidence="1">
    <location>
        <begin position="532"/>
        <end position="543"/>
    </location>
</feature>
<dbReference type="PANTHER" id="PTHR28125">
    <property type="entry name" value="MEIOTIC EXPRESSION UP-REGULATED PROTEIN 26"/>
    <property type="match status" value="1"/>
</dbReference>
<evidence type="ECO:0000256" key="1">
    <source>
        <dbReference type="SAM" id="MobiDB-lite"/>
    </source>
</evidence>
<keyword evidence="4" id="KW-1185">Reference proteome</keyword>
<name>A0A443HQS8_BYSSP</name>
<dbReference type="PANTHER" id="PTHR28125:SF3">
    <property type="entry name" value="TRANSCRIPTION REGULATOR RUA1 C-TERMINAL DOMAIN-CONTAINING PROTEIN"/>
    <property type="match status" value="1"/>
</dbReference>
<organism evidence="3 4">
    <name type="scientific">Byssochlamys spectabilis</name>
    <name type="common">Paecilomyces variotii</name>
    <dbReference type="NCBI Taxonomy" id="264951"/>
    <lineage>
        <taxon>Eukaryota</taxon>
        <taxon>Fungi</taxon>
        <taxon>Dikarya</taxon>
        <taxon>Ascomycota</taxon>
        <taxon>Pezizomycotina</taxon>
        <taxon>Eurotiomycetes</taxon>
        <taxon>Eurotiomycetidae</taxon>
        <taxon>Eurotiales</taxon>
        <taxon>Thermoascaceae</taxon>
        <taxon>Paecilomyces</taxon>
    </lineage>
</organism>
<evidence type="ECO:0000259" key="2">
    <source>
        <dbReference type="Pfam" id="PF14616"/>
    </source>
</evidence>
<dbReference type="VEuPathDB" id="FungiDB:C8Q69DRAFT_319489"/>
<dbReference type="AlphaFoldDB" id="A0A443HQS8"/>
<feature type="region of interest" description="Disordered" evidence="1">
    <location>
        <begin position="166"/>
        <end position="286"/>
    </location>
</feature>
<evidence type="ECO:0000313" key="4">
    <source>
        <dbReference type="Proteomes" id="UP000283841"/>
    </source>
</evidence>
<feature type="compositionally biased region" description="Low complexity" evidence="1">
    <location>
        <begin position="563"/>
        <end position="577"/>
    </location>
</feature>
<feature type="compositionally biased region" description="Basic and acidic residues" evidence="1">
    <location>
        <begin position="172"/>
        <end position="189"/>
    </location>
</feature>
<evidence type="ECO:0000313" key="3">
    <source>
        <dbReference type="EMBL" id="RWQ94193.1"/>
    </source>
</evidence>
<sequence>MDYNNTLRRSQWSPSTETSFESQSLASTPDIHGSTRATGRPNADNQISTATTMEALGIRVWPPGYQTQSYPAAGHPGAPPPARTYAPTYTTNYGRPLSWNTYGLYLPQYYSLPPEMNSVNDLLQNPVDRSFHEQKPADHSLDYSSLETDVGTFPDNLLPADENHSLVNVRGRPPEPEHELLKSDDDTRRFSGSSFSMSSVGGGSIDVPDMSSYPDPLPYPADYTPRSSMTLSSNVLSPVPTPRYPPTESSRTGSRGKASPSPRPNMRAAPYTLDGGRKRWSTGSYGPSPVLRSSPLLYPSSESYHRATNVPKYSVPSVTSNTILPPSNLAPPPVLGSSPARFHRRAFLLPSSSDNRVPNPLRLLSQGPFRTLQSSADPHGNCLDHYASLFEPPDLLGPLREEQVPPPPEDLHPDDPDLVPHEQELRFENDLYTPRWVRGHGNKREGWCGICKPGRWLVLKNSAFWYDKSFTHGVSAATGQAFEPPRETRRMEGNADVWEGLCGSCGEWIALVSSKKKGTTWFRHAYKCHSHPKIKDAPKRRRENGRPSTATASPRPGTPAPPRTDAATTHPAPATSAVVESALSNVKTVSPLHTISSMI</sequence>
<dbReference type="RefSeq" id="XP_028483838.1">
    <property type="nucleotide sequence ID" value="XM_028627345.1"/>
</dbReference>
<reference evidence="3 4" key="1">
    <citation type="journal article" date="2018" name="Front. Microbiol.">
        <title>Genomic and genetic insights into a cosmopolitan fungus, Paecilomyces variotii (Eurotiales).</title>
        <authorList>
            <person name="Urquhart A.S."/>
            <person name="Mondo S.J."/>
            <person name="Makela M.R."/>
            <person name="Hane J.K."/>
            <person name="Wiebenga A."/>
            <person name="He G."/>
            <person name="Mihaltcheva S."/>
            <person name="Pangilinan J."/>
            <person name="Lipzen A."/>
            <person name="Barry K."/>
            <person name="de Vries R.P."/>
            <person name="Grigoriev I.V."/>
            <person name="Idnurm A."/>
        </authorList>
    </citation>
    <scope>NUCLEOTIDE SEQUENCE [LARGE SCALE GENOMIC DNA]</scope>
    <source>
        <strain evidence="3 4">CBS 101075</strain>
    </source>
</reference>
<dbReference type="Proteomes" id="UP000283841">
    <property type="component" value="Unassembled WGS sequence"/>
</dbReference>
<gene>
    <name evidence="3" type="ORF">C8Q69DRAFT_319489</name>
</gene>
<comment type="caution">
    <text evidence="3">The sequence shown here is derived from an EMBL/GenBank/DDBJ whole genome shotgun (WGS) entry which is preliminary data.</text>
</comment>
<accession>A0A443HQS8</accession>
<dbReference type="InterPro" id="IPR028012">
    <property type="entry name" value="Rua1_C"/>
</dbReference>
<dbReference type="EMBL" id="RCNU01000008">
    <property type="protein sequence ID" value="RWQ94193.1"/>
    <property type="molecule type" value="Genomic_DNA"/>
</dbReference>
<feature type="region of interest" description="Disordered" evidence="1">
    <location>
        <begin position="532"/>
        <end position="577"/>
    </location>
</feature>
<feature type="compositionally biased region" description="Polar residues" evidence="1">
    <location>
        <begin position="225"/>
        <end position="236"/>
    </location>
</feature>
<protein>
    <recommendedName>
        <fullName evidence="2">Transcription regulator Rua1 C-terminal domain-containing protein</fullName>
    </recommendedName>
</protein>
<feature type="domain" description="Transcription regulator Rua1 C-terminal" evidence="2">
    <location>
        <begin position="428"/>
        <end position="529"/>
    </location>
</feature>
<proteinExistence type="predicted"/>
<feature type="compositionally biased region" description="Polar residues" evidence="1">
    <location>
        <begin position="1"/>
        <end position="27"/>
    </location>
</feature>
<feature type="region of interest" description="Disordered" evidence="1">
    <location>
        <begin position="1"/>
        <end position="46"/>
    </location>
</feature>
<dbReference type="Pfam" id="PF14616">
    <property type="entry name" value="Rua1_C"/>
    <property type="match status" value="1"/>
</dbReference>